<name>X1AU19_9ZZZZ</name>
<evidence type="ECO:0008006" key="2">
    <source>
        <dbReference type="Google" id="ProtNLM"/>
    </source>
</evidence>
<evidence type="ECO:0000313" key="1">
    <source>
        <dbReference type="EMBL" id="GAG72777.1"/>
    </source>
</evidence>
<sequence>MKNKTISLCERSSIVASRMTNFSGWVREQLLKYQPPVEVKVEVNRHANRNNVCKNCGAIGEHWTLECPTLEAFE</sequence>
<dbReference type="EMBL" id="BART01000476">
    <property type="protein sequence ID" value="GAG72777.1"/>
    <property type="molecule type" value="Genomic_DNA"/>
</dbReference>
<reference evidence="1" key="1">
    <citation type="journal article" date="2014" name="Front. Microbiol.">
        <title>High frequency of phylogenetically diverse reductive dehalogenase-homologous genes in deep subseafloor sedimentary metagenomes.</title>
        <authorList>
            <person name="Kawai M."/>
            <person name="Futagami T."/>
            <person name="Toyoda A."/>
            <person name="Takaki Y."/>
            <person name="Nishi S."/>
            <person name="Hori S."/>
            <person name="Arai W."/>
            <person name="Tsubouchi T."/>
            <person name="Morono Y."/>
            <person name="Uchiyama I."/>
            <person name="Ito T."/>
            <person name="Fujiyama A."/>
            <person name="Inagaki F."/>
            <person name="Takami H."/>
        </authorList>
    </citation>
    <scope>NUCLEOTIDE SEQUENCE</scope>
    <source>
        <strain evidence="1">Expedition CK06-06</strain>
    </source>
</reference>
<comment type="caution">
    <text evidence="1">The sequence shown here is derived from an EMBL/GenBank/DDBJ whole genome shotgun (WGS) entry which is preliminary data.</text>
</comment>
<proteinExistence type="predicted"/>
<organism evidence="1">
    <name type="scientific">marine sediment metagenome</name>
    <dbReference type="NCBI Taxonomy" id="412755"/>
    <lineage>
        <taxon>unclassified sequences</taxon>
        <taxon>metagenomes</taxon>
        <taxon>ecological metagenomes</taxon>
    </lineage>
</organism>
<accession>X1AU19</accession>
<protein>
    <recommendedName>
        <fullName evidence="2">Zinc knuckle domain-containing protein</fullName>
    </recommendedName>
</protein>
<gene>
    <name evidence="1" type="ORF">S01H4_02246</name>
</gene>
<dbReference type="AlphaFoldDB" id="X1AU19"/>